<comment type="subcellular location">
    <subcellularLocation>
        <location evidence="11">Cytoplasm</location>
    </subcellularLocation>
</comment>
<keyword evidence="15" id="KW-1185">Reference proteome</keyword>
<keyword evidence="7 11" id="KW-0276">Fatty acid metabolism</keyword>
<organism evidence="13 15">
    <name type="scientific">Haloplasma contractile SSD-17B</name>
    <dbReference type="NCBI Taxonomy" id="1033810"/>
    <lineage>
        <taxon>Bacteria</taxon>
        <taxon>Bacillati</taxon>
        <taxon>Mycoplasmatota</taxon>
        <taxon>Mollicutes</taxon>
        <taxon>Haloplasmatales</taxon>
        <taxon>Haloplasmataceae</taxon>
        <taxon>Haloplasma</taxon>
    </lineage>
</organism>
<feature type="binding site" evidence="11">
    <location>
        <position position="58"/>
    </location>
    <ligand>
        <name>Mg(2+)</name>
        <dbReference type="ChEBI" id="CHEBI:18420"/>
    </ligand>
</feature>
<accession>U2FIA4</accession>
<evidence type="ECO:0000313" key="13">
    <source>
        <dbReference type="EMBL" id="ERJ10954.1"/>
    </source>
</evidence>
<dbReference type="Pfam" id="PF01648">
    <property type="entry name" value="ACPS"/>
    <property type="match status" value="1"/>
</dbReference>
<keyword evidence="4 11" id="KW-0444">Lipid biosynthesis</keyword>
<dbReference type="GO" id="GO:0006633">
    <property type="term" value="P:fatty acid biosynthetic process"/>
    <property type="evidence" value="ECO:0007669"/>
    <property type="project" value="UniProtKB-UniRule"/>
</dbReference>
<evidence type="ECO:0000256" key="8">
    <source>
        <dbReference type="ARBA" id="ARBA00022842"/>
    </source>
</evidence>
<evidence type="ECO:0000256" key="7">
    <source>
        <dbReference type="ARBA" id="ARBA00022832"/>
    </source>
</evidence>
<dbReference type="PANTHER" id="PTHR12215:SF10">
    <property type="entry name" value="L-AMINOADIPATE-SEMIALDEHYDE DEHYDROGENASE-PHOSPHOPANTETHEINYL TRANSFERASE"/>
    <property type="match status" value="1"/>
</dbReference>
<keyword evidence="6 11" id="KW-0479">Metal-binding</keyword>
<keyword evidence="3 11" id="KW-0963">Cytoplasm</keyword>
<reference evidence="13 15" key="1">
    <citation type="journal article" date="2011" name="J. Bacteriol.">
        <title>Genome sequence of Haloplasma contractile, an unusual contractile bacterium from a deep-sea anoxic brine lake.</title>
        <authorList>
            <person name="Antunes A."/>
            <person name="Alam I."/>
            <person name="El Dorry H."/>
            <person name="Siam R."/>
            <person name="Robertson A."/>
            <person name="Bajic V.B."/>
            <person name="Stingl U."/>
        </authorList>
    </citation>
    <scope>NUCLEOTIDE SEQUENCE [LARGE SCALE GENOMIC DNA]</scope>
    <source>
        <strain evidence="13 15">SSD-17B</strain>
    </source>
</reference>
<evidence type="ECO:0000256" key="1">
    <source>
        <dbReference type="ARBA" id="ARBA00001946"/>
    </source>
</evidence>
<dbReference type="EMBL" id="AFNU02000002">
    <property type="protein sequence ID" value="ERJ12962.1"/>
    <property type="molecule type" value="Genomic_DNA"/>
</dbReference>
<comment type="similarity">
    <text evidence="11">Belongs to the P-Pant transferase superfamily. AcpS family.</text>
</comment>
<dbReference type="Proteomes" id="UP000005707">
    <property type="component" value="Unassembled WGS sequence"/>
</dbReference>
<dbReference type="NCBIfam" id="TIGR00516">
    <property type="entry name" value="acpS"/>
    <property type="match status" value="1"/>
</dbReference>
<evidence type="ECO:0000313" key="15">
    <source>
        <dbReference type="Proteomes" id="UP000005707"/>
    </source>
</evidence>
<evidence type="ECO:0000256" key="2">
    <source>
        <dbReference type="ARBA" id="ARBA00010990"/>
    </source>
</evidence>
<dbReference type="GO" id="GO:0008897">
    <property type="term" value="F:holo-[acyl-carrier-protein] synthase activity"/>
    <property type="evidence" value="ECO:0007669"/>
    <property type="project" value="UniProtKB-UniRule"/>
</dbReference>
<dbReference type="OrthoDB" id="517356at2"/>
<dbReference type="STRING" id="1033810.HLPCO_000561"/>
<dbReference type="InParanoid" id="U2FIA4"/>
<comment type="caution">
    <text evidence="13">The sequence shown here is derived from an EMBL/GenBank/DDBJ whole genome shotgun (WGS) entry which is preliminary data.</text>
</comment>
<comment type="catalytic activity">
    <reaction evidence="11">
        <text>apo-[ACP] + CoA = holo-[ACP] + adenosine 3',5'-bisphosphate + H(+)</text>
        <dbReference type="Rhea" id="RHEA:12068"/>
        <dbReference type="Rhea" id="RHEA-COMP:9685"/>
        <dbReference type="Rhea" id="RHEA-COMP:9690"/>
        <dbReference type="ChEBI" id="CHEBI:15378"/>
        <dbReference type="ChEBI" id="CHEBI:29999"/>
        <dbReference type="ChEBI" id="CHEBI:57287"/>
        <dbReference type="ChEBI" id="CHEBI:58343"/>
        <dbReference type="ChEBI" id="CHEBI:64479"/>
        <dbReference type="EC" id="2.7.8.7"/>
    </reaction>
</comment>
<dbReference type="RefSeq" id="WP_008827027.1">
    <property type="nucleotide sequence ID" value="NZ_AFNU02000002.1"/>
</dbReference>
<name>U2FIA4_9MOLU</name>
<dbReference type="eggNOG" id="COG0736">
    <property type="taxonomic scope" value="Bacteria"/>
</dbReference>
<proteinExistence type="inferred from homology"/>
<comment type="function">
    <text evidence="11">Transfers the 4'-phosphopantetheine moiety from coenzyme A to a Ser of acyl-carrier-protein.</text>
</comment>
<dbReference type="GO" id="GO:0019878">
    <property type="term" value="P:lysine biosynthetic process via aminoadipic acid"/>
    <property type="evidence" value="ECO:0007669"/>
    <property type="project" value="TreeGrafter"/>
</dbReference>
<evidence type="ECO:0000256" key="4">
    <source>
        <dbReference type="ARBA" id="ARBA00022516"/>
    </source>
</evidence>
<dbReference type="HAMAP" id="MF_00101">
    <property type="entry name" value="AcpS"/>
    <property type="match status" value="1"/>
</dbReference>
<dbReference type="GO" id="GO:0000287">
    <property type="term" value="F:magnesium ion binding"/>
    <property type="evidence" value="ECO:0007669"/>
    <property type="project" value="UniProtKB-UniRule"/>
</dbReference>
<dbReference type="InterPro" id="IPR037143">
    <property type="entry name" value="4-PPantetheinyl_Trfase_dom_sf"/>
</dbReference>
<keyword evidence="10 11" id="KW-0275">Fatty acid biosynthesis</keyword>
<evidence type="ECO:0000313" key="14">
    <source>
        <dbReference type="EMBL" id="ERJ12962.1"/>
    </source>
</evidence>
<feature type="domain" description="4'-phosphopantetheinyl transferase" evidence="12">
    <location>
        <begin position="4"/>
        <end position="110"/>
    </location>
</feature>
<dbReference type="InterPro" id="IPR050559">
    <property type="entry name" value="P-Pant_transferase_sf"/>
</dbReference>
<protein>
    <recommendedName>
        <fullName evidence="11">Holo-[acyl-carrier-protein] synthase</fullName>
        <shortName evidence="11">Holo-ACP synthase</shortName>
        <ecNumber evidence="11">2.7.8.7</ecNumber>
    </recommendedName>
    <alternativeName>
        <fullName evidence="11">4'-phosphopantetheinyl transferase AcpS</fullName>
    </alternativeName>
</protein>
<evidence type="ECO:0000256" key="10">
    <source>
        <dbReference type="ARBA" id="ARBA00023160"/>
    </source>
</evidence>
<dbReference type="InterPro" id="IPR002582">
    <property type="entry name" value="ACPS"/>
</dbReference>
<dbReference type="GO" id="GO:0005829">
    <property type="term" value="C:cytosol"/>
    <property type="evidence" value="ECO:0007669"/>
    <property type="project" value="TreeGrafter"/>
</dbReference>
<dbReference type="EMBL" id="AFNU02000021">
    <property type="protein sequence ID" value="ERJ10954.1"/>
    <property type="molecule type" value="Genomic_DNA"/>
</dbReference>
<evidence type="ECO:0000256" key="11">
    <source>
        <dbReference type="HAMAP-Rule" id="MF_00101"/>
    </source>
</evidence>
<evidence type="ECO:0000256" key="9">
    <source>
        <dbReference type="ARBA" id="ARBA00023098"/>
    </source>
</evidence>
<keyword evidence="9 11" id="KW-0443">Lipid metabolism</keyword>
<dbReference type="SUPFAM" id="SSF56214">
    <property type="entry name" value="4'-phosphopantetheinyl transferase"/>
    <property type="match status" value="1"/>
</dbReference>
<keyword evidence="8 11" id="KW-0460">Magnesium</keyword>
<comment type="similarity">
    <text evidence="2">Belongs to the P-Pant transferase superfamily. Gsp/Sfp/HetI/AcpT family.</text>
</comment>
<comment type="cofactor">
    <cofactor evidence="1 11">
        <name>Mg(2+)</name>
        <dbReference type="ChEBI" id="CHEBI:18420"/>
    </cofactor>
</comment>
<evidence type="ECO:0000256" key="5">
    <source>
        <dbReference type="ARBA" id="ARBA00022679"/>
    </source>
</evidence>
<gene>
    <name evidence="11 14" type="primary">acpS</name>
    <name evidence="14" type="ORF">HLPCO_000561</name>
    <name evidence="13" type="ORF">HLPCO_003041</name>
</gene>
<dbReference type="NCBIfam" id="TIGR00556">
    <property type="entry name" value="pantethn_trn"/>
    <property type="match status" value="1"/>
</dbReference>
<keyword evidence="5 11" id="KW-0808">Transferase</keyword>
<dbReference type="PANTHER" id="PTHR12215">
    <property type="entry name" value="PHOSPHOPANTETHEINE TRANSFERASE"/>
    <property type="match status" value="1"/>
</dbReference>
<reference evidence="13 15" key="2">
    <citation type="journal article" date="2013" name="PLoS ONE">
        <title>INDIGO - INtegrated Data Warehouse of MIcrobial GenOmes with Examples from the Red Sea Extremophiles.</title>
        <authorList>
            <person name="Alam I."/>
            <person name="Antunes A."/>
            <person name="Kamau A.A."/>
            <person name="Ba Alawi W."/>
            <person name="Kalkatawi M."/>
            <person name="Stingl U."/>
            <person name="Bajic V.B."/>
        </authorList>
    </citation>
    <scope>NUCLEOTIDE SEQUENCE [LARGE SCALE GENOMIC DNA]</scope>
    <source>
        <strain evidence="13 15">SSD-17B</strain>
    </source>
</reference>
<feature type="binding site" evidence="11">
    <location>
        <position position="8"/>
    </location>
    <ligand>
        <name>Mg(2+)</name>
        <dbReference type="ChEBI" id="CHEBI:18420"/>
    </ligand>
</feature>
<evidence type="ECO:0000259" key="12">
    <source>
        <dbReference type="Pfam" id="PF01648"/>
    </source>
</evidence>
<evidence type="ECO:0000256" key="6">
    <source>
        <dbReference type="ARBA" id="ARBA00022723"/>
    </source>
</evidence>
<dbReference type="EC" id="2.7.8.7" evidence="11"/>
<dbReference type="Gene3D" id="3.90.470.20">
    <property type="entry name" value="4'-phosphopantetheinyl transferase domain"/>
    <property type="match status" value="1"/>
</dbReference>
<dbReference type="InterPro" id="IPR004568">
    <property type="entry name" value="Ppantetheine-prot_Trfase_dom"/>
</dbReference>
<evidence type="ECO:0000256" key="3">
    <source>
        <dbReference type="ARBA" id="ARBA00022490"/>
    </source>
</evidence>
<dbReference type="FunCoup" id="U2FIA4">
    <property type="interactions" value="106"/>
</dbReference>
<dbReference type="AlphaFoldDB" id="U2FIA4"/>
<sequence>MIAGIGTDIVEIHRIRDVKHLDRFKKRILTSAEIEKYDAFNSKDRKLHYLAGRFAAKEAFSKAIGTGIGNLNFTDIEILNDEKGKPYINHNFKEFIAHISISHSKQNAIAYVILENI</sequence>
<dbReference type="InterPro" id="IPR008278">
    <property type="entry name" value="4-PPantetheinyl_Trfase_dom"/>
</dbReference>